<gene>
    <name evidence="9" type="ORF">Taro_027288</name>
</gene>
<evidence type="ECO:0000256" key="8">
    <source>
        <dbReference type="SAM" id="Phobius"/>
    </source>
</evidence>
<dbReference type="GO" id="GO:0012505">
    <property type="term" value="C:endomembrane system"/>
    <property type="evidence" value="ECO:0007669"/>
    <property type="project" value="UniProtKB-SubCell"/>
</dbReference>
<organism evidence="9 10">
    <name type="scientific">Colocasia esculenta</name>
    <name type="common">Wild taro</name>
    <name type="synonym">Arum esculentum</name>
    <dbReference type="NCBI Taxonomy" id="4460"/>
    <lineage>
        <taxon>Eukaryota</taxon>
        <taxon>Viridiplantae</taxon>
        <taxon>Streptophyta</taxon>
        <taxon>Embryophyta</taxon>
        <taxon>Tracheophyta</taxon>
        <taxon>Spermatophyta</taxon>
        <taxon>Magnoliopsida</taxon>
        <taxon>Liliopsida</taxon>
        <taxon>Araceae</taxon>
        <taxon>Aroideae</taxon>
        <taxon>Colocasieae</taxon>
        <taxon>Colocasia</taxon>
    </lineage>
</organism>
<evidence type="ECO:0000256" key="4">
    <source>
        <dbReference type="ARBA" id="ARBA00022692"/>
    </source>
</evidence>
<name>A0A843VFC6_COLES</name>
<keyword evidence="2" id="KW-0328">Glycosyltransferase</keyword>
<dbReference type="GO" id="GO:0071669">
    <property type="term" value="P:plant-type cell wall organization or biogenesis"/>
    <property type="evidence" value="ECO:0007669"/>
    <property type="project" value="UniProtKB-ARBA"/>
</dbReference>
<dbReference type="GO" id="GO:0016020">
    <property type="term" value="C:membrane"/>
    <property type="evidence" value="ECO:0007669"/>
    <property type="project" value="InterPro"/>
</dbReference>
<keyword evidence="5 8" id="KW-1133">Transmembrane helix</keyword>
<keyword evidence="7" id="KW-0961">Cell wall biogenesis/degradation</keyword>
<evidence type="ECO:0000313" key="10">
    <source>
        <dbReference type="Proteomes" id="UP000652761"/>
    </source>
</evidence>
<evidence type="ECO:0000256" key="1">
    <source>
        <dbReference type="ARBA" id="ARBA00004127"/>
    </source>
</evidence>
<keyword evidence="3" id="KW-0808">Transferase</keyword>
<keyword evidence="4 8" id="KW-0812">Transmembrane</keyword>
<dbReference type="GO" id="GO:0016760">
    <property type="term" value="F:cellulose synthase (UDP-forming) activity"/>
    <property type="evidence" value="ECO:0007669"/>
    <property type="project" value="InterPro"/>
</dbReference>
<dbReference type="Gene3D" id="3.90.550.10">
    <property type="entry name" value="Spore Coat Polysaccharide Biosynthesis Protein SpsA, Chain A"/>
    <property type="match status" value="1"/>
</dbReference>
<evidence type="ECO:0000256" key="5">
    <source>
        <dbReference type="ARBA" id="ARBA00022989"/>
    </source>
</evidence>
<evidence type="ECO:0000256" key="7">
    <source>
        <dbReference type="ARBA" id="ARBA00023316"/>
    </source>
</evidence>
<dbReference type="PANTHER" id="PTHR13301">
    <property type="entry name" value="X-BOX TRANSCRIPTION FACTOR-RELATED"/>
    <property type="match status" value="1"/>
</dbReference>
<dbReference type="OrthoDB" id="72851at2759"/>
<comment type="caution">
    <text evidence="9">The sequence shown here is derived from an EMBL/GenBank/DDBJ whole genome shotgun (WGS) entry which is preliminary data.</text>
</comment>
<evidence type="ECO:0000256" key="3">
    <source>
        <dbReference type="ARBA" id="ARBA00022679"/>
    </source>
</evidence>
<feature type="transmembrane region" description="Helical" evidence="8">
    <location>
        <begin position="458"/>
        <end position="476"/>
    </location>
</feature>
<protein>
    <recommendedName>
        <fullName evidence="11">Cellulose synthase-like protein H1</fullName>
    </recommendedName>
</protein>
<keyword evidence="10" id="KW-1185">Reference proteome</keyword>
<dbReference type="Pfam" id="PF03552">
    <property type="entry name" value="Cellulose_synt"/>
    <property type="match status" value="2"/>
</dbReference>
<dbReference type="EMBL" id="NMUH01001697">
    <property type="protein sequence ID" value="MQL94635.1"/>
    <property type="molecule type" value="Genomic_DNA"/>
</dbReference>
<accession>A0A843VFC6</accession>
<comment type="subcellular location">
    <subcellularLocation>
        <location evidence="1">Endomembrane system</location>
        <topology evidence="1">Multi-pass membrane protein</topology>
    </subcellularLocation>
</comment>
<sequence length="479" mass="52916">MTNAPIMLNVDCDMFANNPEVVLHGMCVLLGSDRDQKSGFVQSPQRFYGGIRDDPFGNQFIVAQHYAGMGVDGLGCTVYAGTGCFHRRKVIYGVAPELEGEEPAKLRGPKVGTPSPQELERRFGRSREMQESAAWIISAGGPSNTTPAVKDLTVKQETAKQVASCAYEVGTCWGREIGWVYGTATEDIQTGLRIHSKGWRSVRLDPEPPAFLGCSPVGGPATMNQYKRWATGLLEVLMRRDGPLLATLAGKLAFRRCLVYVLYGIWALRSAPELCYVLLAPYCAFTNTSFLPKVSEPTFLIPALLFVFYNVYTLTEYLECELSVRTWWNNQRMQRIQWTTPSLFGLFSVVTKVLGMSETTFEITPKEQNSSPTLEAAPFKDPGRFTFDSSPMFVPDTALVFLNFAAAATILLKLLRSPAGVTKDSDGPGIAELVCSVWVVLSFWPFVRGLFGKGSYGLPWSTILKGSALSSLYLLFCKW</sequence>
<feature type="transmembrane region" description="Helical" evidence="8">
    <location>
        <begin position="427"/>
        <end position="446"/>
    </location>
</feature>
<dbReference type="InterPro" id="IPR029044">
    <property type="entry name" value="Nucleotide-diphossugar_trans"/>
</dbReference>
<proteinExistence type="predicted"/>
<evidence type="ECO:0000256" key="6">
    <source>
        <dbReference type="ARBA" id="ARBA00023136"/>
    </source>
</evidence>
<evidence type="ECO:0000256" key="2">
    <source>
        <dbReference type="ARBA" id="ARBA00022676"/>
    </source>
</evidence>
<evidence type="ECO:0008006" key="11">
    <source>
        <dbReference type="Google" id="ProtNLM"/>
    </source>
</evidence>
<feature type="transmembrane region" description="Helical" evidence="8">
    <location>
        <begin position="397"/>
        <end position="415"/>
    </location>
</feature>
<dbReference type="Proteomes" id="UP000652761">
    <property type="component" value="Unassembled WGS sequence"/>
</dbReference>
<reference evidence="9" key="1">
    <citation type="submission" date="2017-07" db="EMBL/GenBank/DDBJ databases">
        <title>Taro Niue Genome Assembly and Annotation.</title>
        <authorList>
            <person name="Atibalentja N."/>
            <person name="Keating K."/>
            <person name="Fields C.J."/>
        </authorList>
    </citation>
    <scope>NUCLEOTIDE SEQUENCE</scope>
    <source>
        <strain evidence="9">Niue_2</strain>
        <tissue evidence="9">Leaf</tissue>
    </source>
</reference>
<dbReference type="InterPro" id="IPR005150">
    <property type="entry name" value="Cellulose_synth"/>
</dbReference>
<keyword evidence="6 8" id="KW-0472">Membrane</keyword>
<dbReference type="GO" id="GO:0071555">
    <property type="term" value="P:cell wall organization"/>
    <property type="evidence" value="ECO:0007669"/>
    <property type="project" value="UniProtKB-KW"/>
</dbReference>
<dbReference type="GO" id="GO:0030244">
    <property type="term" value="P:cellulose biosynthetic process"/>
    <property type="evidence" value="ECO:0007669"/>
    <property type="project" value="InterPro"/>
</dbReference>
<evidence type="ECO:0000313" key="9">
    <source>
        <dbReference type="EMBL" id="MQL94635.1"/>
    </source>
</evidence>
<dbReference type="AlphaFoldDB" id="A0A843VFC6"/>